<name>A0ABS5H4S5_9BURK</name>
<evidence type="ECO:0000313" key="2">
    <source>
        <dbReference type="Proteomes" id="UP000682982"/>
    </source>
</evidence>
<sequence>MFRIFCILFSLLLVACSDPPIEEKTIGVTSDQVLKDLSQQMILESVREGDDKTPVALYKNASGALMLNLIGKKDALKRVAIVTPKKFADPKEAMTNLMMMGMFVDQAVPACTDCSQWLYTAIQQDKEQQFKYVGDVRIVLLSNPLLYSVVVSHKDEPLNYVQKK</sequence>
<dbReference type="PROSITE" id="PS51257">
    <property type="entry name" value="PROKAR_LIPOPROTEIN"/>
    <property type="match status" value="1"/>
</dbReference>
<dbReference type="Proteomes" id="UP000682982">
    <property type="component" value="Unassembled WGS sequence"/>
</dbReference>
<evidence type="ECO:0000313" key="1">
    <source>
        <dbReference type="EMBL" id="MBR7793898.1"/>
    </source>
</evidence>
<keyword evidence="2" id="KW-1185">Reference proteome</keyword>
<protein>
    <recommendedName>
        <fullName evidence="3">Lipoprotein</fullName>
    </recommendedName>
</protein>
<comment type="caution">
    <text evidence="1">The sequence shown here is derived from an EMBL/GenBank/DDBJ whole genome shotgun (WGS) entry which is preliminary data.</text>
</comment>
<reference evidence="1 2" key="1">
    <citation type="submission" date="2021-04" db="EMBL/GenBank/DDBJ databases">
        <title>novel species isolated from subtropical streams in China.</title>
        <authorList>
            <person name="Lu H."/>
        </authorList>
    </citation>
    <scope>NUCLEOTIDE SEQUENCE [LARGE SCALE GENOMIC DNA]</scope>
    <source>
        <strain evidence="1 2">FT147W</strain>
    </source>
</reference>
<evidence type="ECO:0008006" key="3">
    <source>
        <dbReference type="Google" id="ProtNLM"/>
    </source>
</evidence>
<gene>
    <name evidence="1" type="ORF">KDM87_14990</name>
</gene>
<accession>A0ABS5H4S5</accession>
<proteinExistence type="predicted"/>
<dbReference type="EMBL" id="JAGSPK010000005">
    <property type="protein sequence ID" value="MBR7793898.1"/>
    <property type="molecule type" value="Genomic_DNA"/>
</dbReference>
<organism evidence="1 2">
    <name type="scientific">Undibacterium rivi</name>
    <dbReference type="NCBI Taxonomy" id="2828729"/>
    <lineage>
        <taxon>Bacteria</taxon>
        <taxon>Pseudomonadati</taxon>
        <taxon>Pseudomonadota</taxon>
        <taxon>Betaproteobacteria</taxon>
        <taxon>Burkholderiales</taxon>
        <taxon>Oxalobacteraceae</taxon>
        <taxon>Undibacterium</taxon>
    </lineage>
</organism>
<dbReference type="RefSeq" id="WP_212679822.1">
    <property type="nucleotide sequence ID" value="NZ_JAGSPK010000005.1"/>
</dbReference>